<reference evidence="1 2" key="1">
    <citation type="submission" date="2023-11" db="EMBL/GenBank/DDBJ databases">
        <authorList>
            <person name="Cook R."/>
            <person name="Crisci M."/>
            <person name="Pye H."/>
            <person name="Adriaenssens E."/>
            <person name="Santini J."/>
        </authorList>
    </citation>
    <scope>NUCLEOTIDE SEQUENCE [LARGE SCALE GENOMIC DNA]</scope>
    <source>
        <strain evidence="1">Lak_Megaphage_RVC_JS4_GC31</strain>
    </source>
</reference>
<dbReference type="EMBL" id="OR769222">
    <property type="protein sequence ID" value="WQJ53001.1"/>
    <property type="molecule type" value="Genomic_DNA"/>
</dbReference>
<accession>A0ABZ0Z1I1</accession>
<protein>
    <submittedName>
        <fullName evidence="1">Uncharacterized protein</fullName>
    </submittedName>
</protein>
<evidence type="ECO:0000313" key="2">
    <source>
        <dbReference type="Proteomes" id="UP001349343"/>
    </source>
</evidence>
<evidence type="ECO:0000313" key="1">
    <source>
        <dbReference type="EMBL" id="WQJ53001.1"/>
    </source>
</evidence>
<sequence length="169" mass="19870">MKDLFNDDIFEQETDSEIMDAVSCSCILQEVNDKFEEQKKFMQCDMNRLSGFTVTEYINQVIIQRIIHKVMENEVKEIQLFNRYYKGLFLRQVEEGLYQLHGPDEAFKYMRIGYIDEGFSDIKFIDPDGGPMLCVGGYVLESTITKIRAVKDDDGKYYYLLETKKDDQD</sequence>
<name>A0ABZ0Z1I1_9CAUD</name>
<proteinExistence type="predicted"/>
<dbReference type="Proteomes" id="UP001349343">
    <property type="component" value="Segment"/>
</dbReference>
<organism evidence="1 2">
    <name type="scientific">phage Lak_Megaphage_RVC_JS4_GC31</name>
    <dbReference type="NCBI Taxonomy" id="3109228"/>
    <lineage>
        <taxon>Viruses</taxon>
        <taxon>Duplodnaviria</taxon>
        <taxon>Heunggongvirae</taxon>
        <taxon>Uroviricota</taxon>
        <taxon>Caudoviricetes</taxon>
        <taxon>Caudoviricetes code 15 clade</taxon>
    </lineage>
</organism>
<keyword evidence="2" id="KW-1185">Reference proteome</keyword>